<dbReference type="InterPro" id="IPR057240">
    <property type="entry name" value="ParB_dimer_C"/>
</dbReference>
<evidence type="ECO:0000259" key="5">
    <source>
        <dbReference type="SMART" id="SM00470"/>
    </source>
</evidence>
<comment type="subcellular location">
    <subcellularLocation>
        <location evidence="1">Cytoplasm</location>
        <location evidence="1">Nucleoid</location>
    </subcellularLocation>
</comment>
<dbReference type="RefSeq" id="WP_208926753.1">
    <property type="nucleotide sequence ID" value="NZ_LK996017.1"/>
</dbReference>
<organism evidence="6">
    <name type="scientific">Desulfitobacterium hafniense</name>
    <name type="common">Desulfitobacterium frappieri</name>
    <dbReference type="NCBI Taxonomy" id="49338"/>
    <lineage>
        <taxon>Bacteria</taxon>
        <taxon>Bacillati</taxon>
        <taxon>Bacillota</taxon>
        <taxon>Clostridia</taxon>
        <taxon>Eubacteriales</taxon>
        <taxon>Desulfitobacteriaceae</taxon>
        <taxon>Desulfitobacterium</taxon>
    </lineage>
</organism>
<evidence type="ECO:0000256" key="4">
    <source>
        <dbReference type="ARBA" id="ARBA00023125"/>
    </source>
</evidence>
<dbReference type="PATRIC" id="fig|49338.4.peg.5731"/>
<dbReference type="Pfam" id="PF23552">
    <property type="entry name" value="ParB_C"/>
    <property type="match status" value="1"/>
</dbReference>
<dbReference type="InterPro" id="IPR050336">
    <property type="entry name" value="Chromosome_partition/occlusion"/>
</dbReference>
<accession>A0A098BBC6</accession>
<dbReference type="Gene3D" id="3.90.1530.30">
    <property type="match status" value="1"/>
</dbReference>
<dbReference type="PANTHER" id="PTHR33375:SF1">
    <property type="entry name" value="CHROMOSOME-PARTITIONING PROTEIN PARB-RELATED"/>
    <property type="match status" value="1"/>
</dbReference>
<dbReference type="SMART" id="SM00470">
    <property type="entry name" value="ParB"/>
    <property type="match status" value="1"/>
</dbReference>
<feature type="domain" description="ParB-like N-terminal" evidence="5">
    <location>
        <begin position="26"/>
        <end position="115"/>
    </location>
</feature>
<sequence>MSKKALGRGLEALIGAEPVGNEASVQEIELDKIRVNPDQPRRSFNQESLEELAASLKTHGLLQPILVQLKDEEYIIVAGERRYRAAILAGLAKIPCLIKTGSEQELAEKALIENIQRSDLSPVEEGLAYARLIREYDLTQEQVAERVGKGRPTVANLLRIIQLPDPVLHLLQEGRLSLGHAKVLLGIKDSSLQVLLAQKVAKESLPVRELESLILKYTEQQETPKKAKAKNSFLFTQIEDQLRSSFQTKVKVKGDAGRGKIEIEYFSEDEFNRLLEIWNIKVD</sequence>
<dbReference type="Pfam" id="PF02195">
    <property type="entry name" value="ParB_N"/>
    <property type="match status" value="1"/>
</dbReference>
<keyword evidence="3" id="KW-0159">Chromosome partition</keyword>
<dbReference type="GO" id="GO:0005694">
    <property type="term" value="C:chromosome"/>
    <property type="evidence" value="ECO:0007669"/>
    <property type="project" value="TreeGrafter"/>
</dbReference>
<evidence type="ECO:0000256" key="1">
    <source>
        <dbReference type="ARBA" id="ARBA00004453"/>
    </source>
</evidence>
<comment type="similarity">
    <text evidence="2">Belongs to the ParB family.</text>
</comment>
<dbReference type="PANTHER" id="PTHR33375">
    <property type="entry name" value="CHROMOSOME-PARTITIONING PROTEIN PARB-RELATED"/>
    <property type="match status" value="1"/>
</dbReference>
<evidence type="ECO:0000256" key="3">
    <source>
        <dbReference type="ARBA" id="ARBA00022829"/>
    </source>
</evidence>
<evidence type="ECO:0000313" key="6">
    <source>
        <dbReference type="EMBL" id="CDX05211.1"/>
    </source>
</evidence>
<dbReference type="Pfam" id="PF17762">
    <property type="entry name" value="HTH_ParB"/>
    <property type="match status" value="1"/>
</dbReference>
<dbReference type="Gene3D" id="1.10.10.2830">
    <property type="match status" value="1"/>
</dbReference>
<dbReference type="FunFam" id="1.10.10.2830:FF:000001">
    <property type="entry name" value="Chromosome partitioning protein ParB"/>
    <property type="match status" value="1"/>
</dbReference>
<dbReference type="AlphaFoldDB" id="A0A098BBC6"/>
<dbReference type="SUPFAM" id="SSF109709">
    <property type="entry name" value="KorB DNA-binding domain-like"/>
    <property type="match status" value="1"/>
</dbReference>
<dbReference type="GO" id="GO:0003677">
    <property type="term" value="F:DNA binding"/>
    <property type="evidence" value="ECO:0007669"/>
    <property type="project" value="UniProtKB-KW"/>
</dbReference>
<evidence type="ECO:0000256" key="2">
    <source>
        <dbReference type="ARBA" id="ARBA00006295"/>
    </source>
</evidence>
<dbReference type="GO" id="GO:0007059">
    <property type="term" value="P:chromosome segregation"/>
    <property type="evidence" value="ECO:0007669"/>
    <property type="project" value="UniProtKB-KW"/>
</dbReference>
<proteinExistence type="inferred from homology"/>
<dbReference type="GO" id="GO:0009295">
    <property type="term" value="C:nucleoid"/>
    <property type="evidence" value="ECO:0007669"/>
    <property type="project" value="UniProtKB-SubCell"/>
</dbReference>
<dbReference type="EMBL" id="LK996017">
    <property type="protein sequence ID" value="CDX05211.1"/>
    <property type="molecule type" value="Genomic_DNA"/>
</dbReference>
<name>A0A098BBC6_DESHA</name>
<dbReference type="InterPro" id="IPR003115">
    <property type="entry name" value="ParB_N"/>
</dbReference>
<gene>
    <name evidence="6" type="ORF">DPCES_5325</name>
</gene>
<reference evidence="6" key="1">
    <citation type="submission" date="2014-07" db="EMBL/GenBank/DDBJ databases">
        <authorList>
            <person name="Hornung V.Bastian."/>
        </authorList>
    </citation>
    <scope>NUCLEOTIDE SEQUENCE</scope>
    <source>
        <strain evidence="6">PCE-S</strain>
    </source>
</reference>
<protein>
    <submittedName>
        <fullName evidence="6">Stage 0 sporulation protein J</fullName>
    </submittedName>
</protein>
<dbReference type="InterPro" id="IPR041468">
    <property type="entry name" value="HTH_ParB/Spo0J"/>
</dbReference>
<dbReference type="CDD" id="cd16393">
    <property type="entry name" value="SPO0J_N"/>
    <property type="match status" value="1"/>
</dbReference>
<dbReference type="InterPro" id="IPR004437">
    <property type="entry name" value="ParB/RepB/Spo0J"/>
</dbReference>
<dbReference type="InterPro" id="IPR036086">
    <property type="entry name" value="ParB/Sulfiredoxin_sf"/>
</dbReference>
<keyword evidence="4" id="KW-0238">DNA-binding</keyword>
<dbReference type="FunFam" id="3.90.1530.30:FF:000001">
    <property type="entry name" value="Chromosome partitioning protein ParB"/>
    <property type="match status" value="1"/>
</dbReference>
<dbReference type="SUPFAM" id="SSF110849">
    <property type="entry name" value="ParB/Sulfiredoxin"/>
    <property type="match status" value="1"/>
</dbReference>
<dbReference type="NCBIfam" id="TIGR00180">
    <property type="entry name" value="parB_part"/>
    <property type="match status" value="1"/>
</dbReference>